<feature type="region of interest" description="Disordered" evidence="1">
    <location>
        <begin position="229"/>
        <end position="254"/>
    </location>
</feature>
<feature type="region of interest" description="Disordered" evidence="1">
    <location>
        <begin position="134"/>
        <end position="205"/>
    </location>
</feature>
<organism evidence="2 3">
    <name type="scientific">Crepidotus variabilis</name>
    <dbReference type="NCBI Taxonomy" id="179855"/>
    <lineage>
        <taxon>Eukaryota</taxon>
        <taxon>Fungi</taxon>
        <taxon>Dikarya</taxon>
        <taxon>Basidiomycota</taxon>
        <taxon>Agaricomycotina</taxon>
        <taxon>Agaricomycetes</taxon>
        <taxon>Agaricomycetidae</taxon>
        <taxon>Agaricales</taxon>
        <taxon>Agaricineae</taxon>
        <taxon>Crepidotaceae</taxon>
        <taxon>Crepidotus</taxon>
    </lineage>
</organism>
<evidence type="ECO:0000256" key="1">
    <source>
        <dbReference type="SAM" id="MobiDB-lite"/>
    </source>
</evidence>
<dbReference type="Proteomes" id="UP000807306">
    <property type="component" value="Unassembled WGS sequence"/>
</dbReference>
<accession>A0A9P6EVI6</accession>
<gene>
    <name evidence="2" type="ORF">CPB83DRAFT_18905</name>
</gene>
<sequence>MTSRKRPAEEQLLIFRNSKQPRRTMKGYDGGAPSPSGDEGRLASWTRQLTVIYQTFSFMPRSTPGANSSESATQEDALSNSSVSSESFVATPHQTPAPEQVAVVLSDGEHSSEERVLGSLQSIDFVPDSKPTPLQTYFSSRPSSFASSSKSSSRTPSSSLNDPFGAASGSSIGFARDTFQSTPKPRNAVASSSRTPTEVFPPLSRSITKEPTEKFLLKIEDLRLGSSTHTSLQSTPLKAVSSTSLKRPSMMQKPPLRLTSRQHIYAKAHKADVQRKNEELKEQMARHLWEKRKRRGFSSNFQDFKGLLGYKEELLKQLGQTPQIPQLPLPLKTRNLQSPHLVSTLYTSGYAASYLPRMRVTQASNE</sequence>
<feature type="region of interest" description="Disordered" evidence="1">
    <location>
        <begin position="1"/>
        <end position="43"/>
    </location>
</feature>
<reference evidence="2" key="1">
    <citation type="submission" date="2020-11" db="EMBL/GenBank/DDBJ databases">
        <authorList>
            <consortium name="DOE Joint Genome Institute"/>
            <person name="Ahrendt S."/>
            <person name="Riley R."/>
            <person name="Andreopoulos W."/>
            <person name="Labutti K."/>
            <person name="Pangilinan J."/>
            <person name="Ruiz-Duenas F.J."/>
            <person name="Barrasa J.M."/>
            <person name="Sanchez-Garcia M."/>
            <person name="Camarero S."/>
            <person name="Miyauchi S."/>
            <person name="Serrano A."/>
            <person name="Linde D."/>
            <person name="Babiker R."/>
            <person name="Drula E."/>
            <person name="Ayuso-Fernandez I."/>
            <person name="Pacheco R."/>
            <person name="Padilla G."/>
            <person name="Ferreira P."/>
            <person name="Barriuso J."/>
            <person name="Kellner H."/>
            <person name="Castanera R."/>
            <person name="Alfaro M."/>
            <person name="Ramirez L."/>
            <person name="Pisabarro A.G."/>
            <person name="Kuo A."/>
            <person name="Tritt A."/>
            <person name="Lipzen A."/>
            <person name="He G."/>
            <person name="Yan M."/>
            <person name="Ng V."/>
            <person name="Cullen D."/>
            <person name="Martin F."/>
            <person name="Rosso M.-N."/>
            <person name="Henrissat B."/>
            <person name="Hibbett D."/>
            <person name="Martinez A.T."/>
            <person name="Grigoriev I.V."/>
        </authorList>
    </citation>
    <scope>NUCLEOTIDE SEQUENCE</scope>
    <source>
        <strain evidence="2">CBS 506.95</strain>
    </source>
</reference>
<protein>
    <submittedName>
        <fullName evidence="2">Uncharacterized protein</fullName>
    </submittedName>
</protein>
<comment type="caution">
    <text evidence="2">The sequence shown here is derived from an EMBL/GenBank/DDBJ whole genome shotgun (WGS) entry which is preliminary data.</text>
</comment>
<feature type="compositionally biased region" description="Basic and acidic residues" evidence="1">
    <location>
        <begin position="107"/>
        <end position="116"/>
    </location>
</feature>
<dbReference type="EMBL" id="MU157824">
    <property type="protein sequence ID" value="KAF9535539.1"/>
    <property type="molecule type" value="Genomic_DNA"/>
</dbReference>
<feature type="region of interest" description="Disordered" evidence="1">
    <location>
        <begin position="59"/>
        <end position="119"/>
    </location>
</feature>
<keyword evidence="3" id="KW-1185">Reference proteome</keyword>
<evidence type="ECO:0000313" key="3">
    <source>
        <dbReference type="Proteomes" id="UP000807306"/>
    </source>
</evidence>
<feature type="compositionally biased region" description="Polar residues" evidence="1">
    <location>
        <begin position="229"/>
        <end position="246"/>
    </location>
</feature>
<name>A0A9P6EVI6_9AGAR</name>
<dbReference type="AlphaFoldDB" id="A0A9P6EVI6"/>
<feature type="compositionally biased region" description="Polar residues" evidence="1">
    <location>
        <begin position="178"/>
        <end position="196"/>
    </location>
</feature>
<proteinExistence type="predicted"/>
<feature type="compositionally biased region" description="Low complexity" evidence="1">
    <location>
        <begin position="138"/>
        <end position="159"/>
    </location>
</feature>
<feature type="compositionally biased region" description="Polar residues" evidence="1">
    <location>
        <begin position="64"/>
        <end position="78"/>
    </location>
</feature>
<evidence type="ECO:0000313" key="2">
    <source>
        <dbReference type="EMBL" id="KAF9535539.1"/>
    </source>
</evidence>